<reference evidence="1" key="1">
    <citation type="submission" date="2018-11" db="EMBL/GenBank/DDBJ databases">
        <authorList>
            <person name="Grassa J C."/>
        </authorList>
    </citation>
    <scope>NUCLEOTIDE SEQUENCE [LARGE SCALE GENOMIC DNA]</scope>
</reference>
<dbReference type="Gramene" id="evm.model.05.1250">
    <property type="protein sequence ID" value="cds.evm.model.05.1250"/>
    <property type="gene ID" value="evm.TU.05.1250"/>
</dbReference>
<dbReference type="AlphaFoldDB" id="A0A803PKK8"/>
<reference evidence="1" key="2">
    <citation type="submission" date="2021-03" db="UniProtKB">
        <authorList>
            <consortium name="EnsemblPlants"/>
        </authorList>
    </citation>
    <scope>IDENTIFICATION</scope>
</reference>
<evidence type="ECO:0000313" key="2">
    <source>
        <dbReference type="Proteomes" id="UP000596661"/>
    </source>
</evidence>
<keyword evidence="2" id="KW-1185">Reference proteome</keyword>
<dbReference type="Proteomes" id="UP000596661">
    <property type="component" value="Chromosome 5"/>
</dbReference>
<name>A0A803PKK8_CANSA</name>
<dbReference type="EnsemblPlants" id="evm.model.05.1250">
    <property type="protein sequence ID" value="cds.evm.model.05.1250"/>
    <property type="gene ID" value="evm.TU.05.1250"/>
</dbReference>
<accession>A0A803PKK8</accession>
<protein>
    <submittedName>
        <fullName evidence="1">Uncharacterized protein</fullName>
    </submittedName>
</protein>
<proteinExistence type="predicted"/>
<dbReference type="EMBL" id="UZAU01000512">
    <property type="status" value="NOT_ANNOTATED_CDS"/>
    <property type="molecule type" value="Genomic_DNA"/>
</dbReference>
<organism evidence="1 2">
    <name type="scientific">Cannabis sativa</name>
    <name type="common">Hemp</name>
    <name type="synonym">Marijuana</name>
    <dbReference type="NCBI Taxonomy" id="3483"/>
    <lineage>
        <taxon>Eukaryota</taxon>
        <taxon>Viridiplantae</taxon>
        <taxon>Streptophyta</taxon>
        <taxon>Embryophyta</taxon>
        <taxon>Tracheophyta</taxon>
        <taxon>Spermatophyta</taxon>
        <taxon>Magnoliopsida</taxon>
        <taxon>eudicotyledons</taxon>
        <taxon>Gunneridae</taxon>
        <taxon>Pentapetalae</taxon>
        <taxon>rosids</taxon>
        <taxon>fabids</taxon>
        <taxon>Rosales</taxon>
        <taxon>Cannabaceae</taxon>
        <taxon>Cannabis</taxon>
    </lineage>
</organism>
<sequence length="71" mass="7871">MVTWLRLGAIRKVKILQTLVDAAEAVEGFKEVDIKIHHKLLMIGSKGLQKCTSSFFGRPGRHGSSIMAHIN</sequence>
<evidence type="ECO:0000313" key="1">
    <source>
        <dbReference type="EnsemblPlants" id="cds.evm.model.05.1250"/>
    </source>
</evidence>